<dbReference type="Proteomes" id="UP000218505">
    <property type="component" value="Chromosome"/>
</dbReference>
<feature type="region of interest" description="Disordered" evidence="1">
    <location>
        <begin position="1"/>
        <end position="22"/>
    </location>
</feature>
<keyword evidence="3" id="KW-1185">Reference proteome</keyword>
<dbReference type="EMBL" id="CP023445">
    <property type="protein sequence ID" value="ATE57060.1"/>
    <property type="molecule type" value="Genomic_DNA"/>
</dbReference>
<organism evidence="2 3">
    <name type="scientific">Actinosynnema pretiosum</name>
    <dbReference type="NCBI Taxonomy" id="42197"/>
    <lineage>
        <taxon>Bacteria</taxon>
        <taxon>Bacillati</taxon>
        <taxon>Actinomycetota</taxon>
        <taxon>Actinomycetes</taxon>
        <taxon>Pseudonocardiales</taxon>
        <taxon>Pseudonocardiaceae</taxon>
        <taxon>Actinosynnema</taxon>
    </lineage>
</organism>
<dbReference type="AlphaFoldDB" id="A0A290ZDE1"/>
<name>A0A290ZDE1_9PSEU</name>
<reference evidence="2" key="1">
    <citation type="submission" date="2017-09" db="EMBL/GenBank/DDBJ databases">
        <title>Complete Genome Sequence of ansamitocin-producing Bacterium Actinosynnema pretiosum X47.</title>
        <authorList>
            <person name="Cao G."/>
            <person name="Zong G."/>
            <person name="Zhong C."/>
            <person name="Fu J."/>
        </authorList>
    </citation>
    <scope>NUCLEOTIDE SEQUENCE [LARGE SCALE GENOMIC DNA]</scope>
    <source>
        <strain evidence="2">X47</strain>
    </source>
</reference>
<proteinExistence type="predicted"/>
<dbReference type="RefSeq" id="WP_096496793.1">
    <property type="nucleotide sequence ID" value="NZ_CP023445.1"/>
</dbReference>
<protein>
    <submittedName>
        <fullName evidence="2">Uncharacterized protein</fullName>
    </submittedName>
</protein>
<dbReference type="KEGG" id="apre:CNX65_30355"/>
<evidence type="ECO:0000313" key="3">
    <source>
        <dbReference type="Proteomes" id="UP000218505"/>
    </source>
</evidence>
<sequence>MTSALDEPSLHTANTAQDNAHVDQQIGFQIGDTTIHHDKRTYHVNHGDPPERRHEVARNFLDGGTPRRAEELFGALVADGWGTAERAYLHALAILSERSLGELAGEPLERLKEARNLRRKCPDDEWTRAFDVLWALLRWARDDYRTPATATAADLPLERQEEISRHLDVLLRGAAQEWRAADLRAHLAAERTDPARAARSEKFFEAVPAPPKPHVPAVFTTTPAHRLWTFLGAAGTAGSLLLADLPPLAHPLLLAGGFLVVRNGITVEADRLLRESDRATGEPARNTKFTRRVGSLVDRLYAEAGPERGTPAARHWARSTKRARTRLRNRLARSHHGGVEPASLRWLVRWHAERERDGRHPDERHPDRADPSRARLLRLTGALLALLGLVTGLVTAPLAALPLALAGSLLLTAATRLAAPHAANRAVRAEADALHAEEVAEHKRWSAHLADRPTDAQVARWHALDRFHLVSDVINRFGLRRDQVVQHVVLTECAPGARRGRLENGPPRYSAYLVRILLLTRKGVRLIRLHLDAHTGEARNEERFLFRYDAVVSAKVTEKGVRATAVDDEERADVEDLRSRVFTLVLSNNESIAVRVDTSASGEDPEALVEAAYETSGIENALPLLESVAAEGEGWIEHERERRRQWARDWDED</sequence>
<gene>
    <name evidence="2" type="ORF">CNX65_30355</name>
</gene>
<accession>A0A290ZDE1</accession>
<evidence type="ECO:0000256" key="1">
    <source>
        <dbReference type="SAM" id="MobiDB-lite"/>
    </source>
</evidence>
<evidence type="ECO:0000313" key="2">
    <source>
        <dbReference type="EMBL" id="ATE57060.1"/>
    </source>
</evidence>